<keyword evidence="1" id="KW-0732">Signal</keyword>
<gene>
    <name evidence="3" type="ORF">J2S63_001742</name>
</gene>
<organism evidence="3 4">
    <name type="scientific">Nocardioides marmoribigeumensis</name>
    <dbReference type="NCBI Taxonomy" id="433649"/>
    <lineage>
        <taxon>Bacteria</taxon>
        <taxon>Bacillati</taxon>
        <taxon>Actinomycetota</taxon>
        <taxon>Actinomycetes</taxon>
        <taxon>Propionibacteriales</taxon>
        <taxon>Nocardioidaceae</taxon>
        <taxon>Nocardioides</taxon>
    </lineage>
</organism>
<keyword evidence="4" id="KW-1185">Reference proteome</keyword>
<dbReference type="Proteomes" id="UP001183648">
    <property type="component" value="Unassembled WGS sequence"/>
</dbReference>
<evidence type="ECO:0000313" key="4">
    <source>
        <dbReference type="Proteomes" id="UP001183648"/>
    </source>
</evidence>
<dbReference type="Gene3D" id="3.40.190.10">
    <property type="entry name" value="Periplasmic binding protein-like II"/>
    <property type="match status" value="1"/>
</dbReference>
<dbReference type="RefSeq" id="WP_310301338.1">
    <property type="nucleotide sequence ID" value="NZ_BAAAPS010000008.1"/>
</dbReference>
<name>A0ABU2BVZ9_9ACTN</name>
<dbReference type="Gene3D" id="3.40.190.120">
    <property type="entry name" value="Osmoprotection protein (prox), domain 2"/>
    <property type="match status" value="1"/>
</dbReference>
<proteinExistence type="predicted"/>
<evidence type="ECO:0000256" key="1">
    <source>
        <dbReference type="SAM" id="SignalP"/>
    </source>
</evidence>
<dbReference type="Pfam" id="PF04069">
    <property type="entry name" value="OpuAC"/>
    <property type="match status" value="1"/>
</dbReference>
<evidence type="ECO:0000313" key="3">
    <source>
        <dbReference type="EMBL" id="MDR7362189.1"/>
    </source>
</evidence>
<feature type="chain" id="PRO_5047060879" evidence="1">
    <location>
        <begin position="23"/>
        <end position="311"/>
    </location>
</feature>
<dbReference type="CDD" id="cd13606">
    <property type="entry name" value="PBP2_ProX_like"/>
    <property type="match status" value="1"/>
</dbReference>
<evidence type="ECO:0000259" key="2">
    <source>
        <dbReference type="Pfam" id="PF04069"/>
    </source>
</evidence>
<feature type="signal peptide" evidence="1">
    <location>
        <begin position="1"/>
        <end position="22"/>
    </location>
</feature>
<dbReference type="PROSITE" id="PS51257">
    <property type="entry name" value="PROKAR_LIPOPROTEIN"/>
    <property type="match status" value="1"/>
</dbReference>
<dbReference type="EMBL" id="JAVDYG010000001">
    <property type="protein sequence ID" value="MDR7362189.1"/>
    <property type="molecule type" value="Genomic_DNA"/>
</dbReference>
<reference evidence="3 4" key="1">
    <citation type="submission" date="2023-07" db="EMBL/GenBank/DDBJ databases">
        <title>Sequencing the genomes of 1000 actinobacteria strains.</title>
        <authorList>
            <person name="Klenk H.-P."/>
        </authorList>
    </citation>
    <scope>NUCLEOTIDE SEQUENCE [LARGE SCALE GENOMIC DNA]</scope>
    <source>
        <strain evidence="3 4">DSM 19426</strain>
    </source>
</reference>
<dbReference type="SUPFAM" id="SSF53850">
    <property type="entry name" value="Periplasmic binding protein-like II"/>
    <property type="match status" value="1"/>
</dbReference>
<dbReference type="InterPro" id="IPR007210">
    <property type="entry name" value="ABC_Gly_betaine_transp_sub-bd"/>
</dbReference>
<comment type="caution">
    <text evidence="3">The sequence shown here is derived from an EMBL/GenBank/DDBJ whole genome shotgun (WGS) entry which is preliminary data.</text>
</comment>
<sequence>MRRIKALTTLAAVLALGLSACGSDGDPMAENTKDASGSGGSSSAVTIGSANFSESALLAEIYAGALEAKGVDVSTKLNIGSRELYIKGIEDGSIDVVPEYTGVLRDFFAAESGGDVSASDPEGVYQELKKVVPDGLQVGAYSKAEDKDALVVTSETAQKYNLSSVGDLKDDAPDLTLGAAPEFKTRPTGVPGLEKVYGVKFGTFTTTDAGGPQTLKFLTQGRIDAANLFTTNPQIAEQDLVVLDDPESLFGSQNIVPLVRDEVAGDVLDTLDAVGQKLDTEGLTELVGKVDIDKQDPADVAAEWLKANGFA</sequence>
<feature type="domain" description="ABC-type glycine betaine transport system substrate-binding" evidence="2">
    <location>
        <begin position="45"/>
        <end position="306"/>
    </location>
</feature>
<protein>
    <submittedName>
        <fullName evidence="3">Osmoprotectant transport system substrate-binding protein</fullName>
    </submittedName>
</protein>
<accession>A0ABU2BVZ9</accession>